<dbReference type="PANTHER" id="PTHR33309:SF1">
    <property type="entry name" value="MYB_SANT-LIKE DNA-BINDING DOMAIN-CONTAINING PROTEIN"/>
    <property type="match status" value="1"/>
</dbReference>
<dbReference type="PANTHER" id="PTHR33309">
    <property type="entry name" value="KERATIN, ULTRA HIGH-SULFUR MATRIX PROTEIN-LIKE"/>
    <property type="match status" value="1"/>
</dbReference>
<protein>
    <submittedName>
        <fullName evidence="2">Uncharacterized protein</fullName>
    </submittedName>
</protein>
<dbReference type="OMA" id="HKEEMEC"/>
<feature type="compositionally biased region" description="Basic and acidic residues" evidence="1">
    <location>
        <begin position="176"/>
        <end position="206"/>
    </location>
</feature>
<dbReference type="GeneID" id="119733696"/>
<reference evidence="2" key="1">
    <citation type="submission" date="2022-11" db="UniProtKB">
        <authorList>
            <consortium name="EnsemblMetazoa"/>
        </authorList>
    </citation>
    <scope>IDENTIFICATION</scope>
</reference>
<dbReference type="Proteomes" id="UP000887568">
    <property type="component" value="Unplaced"/>
</dbReference>
<feature type="region of interest" description="Disordered" evidence="1">
    <location>
        <begin position="176"/>
        <end position="241"/>
    </location>
</feature>
<dbReference type="RefSeq" id="XP_038063011.1">
    <property type="nucleotide sequence ID" value="XM_038207083.1"/>
</dbReference>
<organism evidence="2 3">
    <name type="scientific">Patiria miniata</name>
    <name type="common">Bat star</name>
    <name type="synonym">Asterina miniata</name>
    <dbReference type="NCBI Taxonomy" id="46514"/>
    <lineage>
        <taxon>Eukaryota</taxon>
        <taxon>Metazoa</taxon>
        <taxon>Echinodermata</taxon>
        <taxon>Eleutherozoa</taxon>
        <taxon>Asterozoa</taxon>
        <taxon>Asteroidea</taxon>
        <taxon>Valvatacea</taxon>
        <taxon>Valvatida</taxon>
        <taxon>Asterinidae</taxon>
        <taxon>Patiria</taxon>
    </lineage>
</organism>
<proteinExistence type="predicted"/>
<dbReference type="AlphaFoldDB" id="A0A914AHK4"/>
<dbReference type="OrthoDB" id="10068023at2759"/>
<evidence type="ECO:0000313" key="2">
    <source>
        <dbReference type="EnsemblMetazoa" id="XP_038063011.1"/>
    </source>
</evidence>
<sequence length="258" mass="30862">MESNTNACSVTMIWDNQKEQILISEVILARPFQYRQGTRERGRAWQEVADAMRASNFKVDKRAVQDRMTSLMERVKAKNKRETAASGIAVEETDEERKIRECVEDMLQEEEDIESAHQKEKGGEEKKKADGAEMRKRACETYRETQKRVVTAVSHQKRRNSGSETISLIQRKMEMDQTMRREEMLRRAEEEERRRGEEREKERRFEFLQQQQQFQQQMQQQQQQFQQQQQQMQHQLLQQNQQSQTIMMGLLKALEKRD</sequence>
<evidence type="ECO:0000256" key="1">
    <source>
        <dbReference type="SAM" id="MobiDB-lite"/>
    </source>
</evidence>
<feature type="compositionally biased region" description="Basic and acidic residues" evidence="1">
    <location>
        <begin position="114"/>
        <end position="138"/>
    </location>
</feature>
<evidence type="ECO:0000313" key="3">
    <source>
        <dbReference type="Proteomes" id="UP000887568"/>
    </source>
</evidence>
<feature type="region of interest" description="Disordered" evidence="1">
    <location>
        <begin position="109"/>
        <end position="138"/>
    </location>
</feature>
<accession>A0A914AHK4</accession>
<name>A0A914AHK4_PATMI</name>
<keyword evidence="3" id="KW-1185">Reference proteome</keyword>
<dbReference type="EnsemblMetazoa" id="XM_038207083.1">
    <property type="protein sequence ID" value="XP_038063011.1"/>
    <property type="gene ID" value="LOC119733696"/>
</dbReference>
<feature type="compositionally biased region" description="Low complexity" evidence="1">
    <location>
        <begin position="207"/>
        <end position="241"/>
    </location>
</feature>